<dbReference type="RefSeq" id="XP_009548264.1">
    <property type="nucleotide sequence ID" value="XM_009549969.1"/>
</dbReference>
<dbReference type="STRING" id="747525.W4K3Q7"/>
<dbReference type="eggNOG" id="KOG1502">
    <property type="taxonomic scope" value="Eukaryota"/>
</dbReference>
<proteinExistence type="inferred from homology"/>
<dbReference type="SUPFAM" id="SSF51735">
    <property type="entry name" value="NAD(P)-binding Rossmann-fold domains"/>
    <property type="match status" value="1"/>
</dbReference>
<dbReference type="KEGG" id="hir:HETIRDRAFT_103680"/>
<dbReference type="Gene3D" id="3.40.50.720">
    <property type="entry name" value="NAD(P)-binding Rossmann-like Domain"/>
    <property type="match status" value="1"/>
</dbReference>
<sequence length="326" mass="34365">MSLVVVTGASGFLASVIIDQLLEADYKVRGTVRSSEAARVRVAYGSFGDQFNIAVVDDLATSDLSDAFRGADALIHVGSPMSTGGGAADMLKACLQGAISGTERVLEYAATAGVKKIVVTASIISLVNPKLIFTDIKVTASDWNDQTFEDAIKPDASPFEVYGASKKLAEEAVWKFAESHPDIDIATVHPPFLYGLPGRGQVIDTPAGSTNNDIYNLISGPKGRPLPAPGHPAFTNVADAARAHVAALKTPLSGQPKRILPVGGKPGLKEKLPVLDGSEQTVAAAELDPSSAALLVGLDKYISWQETLETTIDEFLRREKELGIVV</sequence>
<evidence type="ECO:0000313" key="4">
    <source>
        <dbReference type="EMBL" id="ETW79701.1"/>
    </source>
</evidence>
<evidence type="ECO:0000313" key="5">
    <source>
        <dbReference type="Proteomes" id="UP000030671"/>
    </source>
</evidence>
<accession>W4K3Q7</accession>
<dbReference type="AlphaFoldDB" id="W4K3Q7"/>
<dbReference type="InterPro" id="IPR050425">
    <property type="entry name" value="NAD(P)_dehydrat-like"/>
</dbReference>
<evidence type="ECO:0000256" key="2">
    <source>
        <dbReference type="ARBA" id="ARBA00023445"/>
    </source>
</evidence>
<dbReference type="Pfam" id="PF01370">
    <property type="entry name" value="Epimerase"/>
    <property type="match status" value="1"/>
</dbReference>
<keyword evidence="5" id="KW-1185">Reference proteome</keyword>
<dbReference type="InterPro" id="IPR036291">
    <property type="entry name" value="NAD(P)-bd_dom_sf"/>
</dbReference>
<dbReference type="HOGENOM" id="CLU_007383_9_2_1"/>
<reference evidence="4 5" key="1">
    <citation type="journal article" date="2012" name="New Phytol.">
        <title>Insight into trade-off between wood decay and parasitism from the genome of a fungal forest pathogen.</title>
        <authorList>
            <person name="Olson A."/>
            <person name="Aerts A."/>
            <person name="Asiegbu F."/>
            <person name="Belbahri L."/>
            <person name="Bouzid O."/>
            <person name="Broberg A."/>
            <person name="Canback B."/>
            <person name="Coutinho P.M."/>
            <person name="Cullen D."/>
            <person name="Dalman K."/>
            <person name="Deflorio G."/>
            <person name="van Diepen L.T."/>
            <person name="Dunand C."/>
            <person name="Duplessis S."/>
            <person name="Durling M."/>
            <person name="Gonthier P."/>
            <person name="Grimwood J."/>
            <person name="Fossdal C.G."/>
            <person name="Hansson D."/>
            <person name="Henrissat B."/>
            <person name="Hietala A."/>
            <person name="Himmelstrand K."/>
            <person name="Hoffmeister D."/>
            <person name="Hogberg N."/>
            <person name="James T.Y."/>
            <person name="Karlsson M."/>
            <person name="Kohler A."/>
            <person name="Kues U."/>
            <person name="Lee Y.H."/>
            <person name="Lin Y.C."/>
            <person name="Lind M."/>
            <person name="Lindquist E."/>
            <person name="Lombard V."/>
            <person name="Lucas S."/>
            <person name="Lunden K."/>
            <person name="Morin E."/>
            <person name="Murat C."/>
            <person name="Park J."/>
            <person name="Raffaello T."/>
            <person name="Rouze P."/>
            <person name="Salamov A."/>
            <person name="Schmutz J."/>
            <person name="Solheim H."/>
            <person name="Stahlberg J."/>
            <person name="Velez H."/>
            <person name="de Vries R.P."/>
            <person name="Wiebenga A."/>
            <person name="Woodward S."/>
            <person name="Yakovlev I."/>
            <person name="Garbelotto M."/>
            <person name="Martin F."/>
            <person name="Grigoriev I.V."/>
            <person name="Stenlid J."/>
        </authorList>
    </citation>
    <scope>NUCLEOTIDE SEQUENCE [LARGE SCALE GENOMIC DNA]</scope>
    <source>
        <strain evidence="4 5">TC 32-1</strain>
    </source>
</reference>
<dbReference type="InParanoid" id="W4K3Q7"/>
<comment type="similarity">
    <text evidence="2">Belongs to the NAD(P)-dependent epimerase/dehydratase family. Dihydroflavonol-4-reductase subfamily.</text>
</comment>
<evidence type="ECO:0000259" key="3">
    <source>
        <dbReference type="Pfam" id="PF01370"/>
    </source>
</evidence>
<dbReference type="PANTHER" id="PTHR10366">
    <property type="entry name" value="NAD DEPENDENT EPIMERASE/DEHYDRATASE"/>
    <property type="match status" value="1"/>
</dbReference>
<feature type="domain" description="NAD-dependent epimerase/dehydratase" evidence="3">
    <location>
        <begin position="4"/>
        <end position="263"/>
    </location>
</feature>
<dbReference type="InterPro" id="IPR001509">
    <property type="entry name" value="Epimerase_deHydtase"/>
</dbReference>
<evidence type="ECO:0000256" key="1">
    <source>
        <dbReference type="ARBA" id="ARBA00023002"/>
    </source>
</evidence>
<dbReference type="Proteomes" id="UP000030671">
    <property type="component" value="Unassembled WGS sequence"/>
</dbReference>
<name>W4K3Q7_HETIT</name>
<dbReference type="GeneID" id="20665922"/>
<dbReference type="PANTHER" id="PTHR10366:SF564">
    <property type="entry name" value="STEROL-4-ALPHA-CARBOXYLATE 3-DEHYDROGENASE, DECARBOXYLATING"/>
    <property type="match status" value="1"/>
</dbReference>
<dbReference type="OrthoDB" id="2735536at2759"/>
<dbReference type="EMBL" id="KI925460">
    <property type="protein sequence ID" value="ETW79701.1"/>
    <property type="molecule type" value="Genomic_DNA"/>
</dbReference>
<keyword evidence="1" id="KW-0560">Oxidoreductase</keyword>
<organism evidence="4 5">
    <name type="scientific">Heterobasidion irregulare (strain TC 32-1)</name>
    <dbReference type="NCBI Taxonomy" id="747525"/>
    <lineage>
        <taxon>Eukaryota</taxon>
        <taxon>Fungi</taxon>
        <taxon>Dikarya</taxon>
        <taxon>Basidiomycota</taxon>
        <taxon>Agaricomycotina</taxon>
        <taxon>Agaricomycetes</taxon>
        <taxon>Russulales</taxon>
        <taxon>Bondarzewiaceae</taxon>
        <taxon>Heterobasidion</taxon>
        <taxon>Heterobasidion annosum species complex</taxon>
    </lineage>
</organism>
<gene>
    <name evidence="4" type="ORF">HETIRDRAFT_103680</name>
</gene>
<protein>
    <recommendedName>
        <fullName evidence="3">NAD-dependent epimerase/dehydratase domain-containing protein</fullName>
    </recommendedName>
</protein>
<dbReference type="GO" id="GO:0016616">
    <property type="term" value="F:oxidoreductase activity, acting on the CH-OH group of donors, NAD or NADP as acceptor"/>
    <property type="evidence" value="ECO:0007669"/>
    <property type="project" value="TreeGrafter"/>
</dbReference>